<comment type="caution">
    <text evidence="2">The sequence shown here is derived from an EMBL/GenBank/DDBJ whole genome shotgun (WGS) entry which is preliminary data.</text>
</comment>
<dbReference type="Proteomes" id="UP000485058">
    <property type="component" value="Unassembled WGS sequence"/>
</dbReference>
<name>A0A699ZAR3_HAELA</name>
<sequence>MLHAEAGRAACRGVQYGAAVQGPGGDDAAAAVGHYAQPCNKVRLPAPSHPAESIRTICSSQGRQQG</sequence>
<keyword evidence="3" id="KW-1185">Reference proteome</keyword>
<evidence type="ECO:0000313" key="2">
    <source>
        <dbReference type="EMBL" id="GFH18500.1"/>
    </source>
</evidence>
<reference evidence="2 3" key="1">
    <citation type="submission" date="2020-02" db="EMBL/GenBank/DDBJ databases">
        <title>Draft genome sequence of Haematococcus lacustris strain NIES-144.</title>
        <authorList>
            <person name="Morimoto D."/>
            <person name="Nakagawa S."/>
            <person name="Yoshida T."/>
            <person name="Sawayama S."/>
        </authorList>
    </citation>
    <scope>NUCLEOTIDE SEQUENCE [LARGE SCALE GENOMIC DNA]</scope>
    <source>
        <strain evidence="2 3">NIES-144</strain>
    </source>
</reference>
<organism evidence="2 3">
    <name type="scientific">Haematococcus lacustris</name>
    <name type="common">Green alga</name>
    <name type="synonym">Haematococcus pluvialis</name>
    <dbReference type="NCBI Taxonomy" id="44745"/>
    <lineage>
        <taxon>Eukaryota</taxon>
        <taxon>Viridiplantae</taxon>
        <taxon>Chlorophyta</taxon>
        <taxon>core chlorophytes</taxon>
        <taxon>Chlorophyceae</taxon>
        <taxon>CS clade</taxon>
        <taxon>Chlamydomonadales</taxon>
        <taxon>Haematococcaceae</taxon>
        <taxon>Haematococcus</taxon>
    </lineage>
</organism>
<feature type="region of interest" description="Disordered" evidence="1">
    <location>
        <begin position="43"/>
        <end position="66"/>
    </location>
</feature>
<evidence type="ECO:0000256" key="1">
    <source>
        <dbReference type="SAM" id="MobiDB-lite"/>
    </source>
</evidence>
<dbReference type="AlphaFoldDB" id="A0A699ZAR3"/>
<gene>
    <name evidence="2" type="ORF">HaLaN_15318</name>
</gene>
<dbReference type="EMBL" id="BLLF01001309">
    <property type="protein sequence ID" value="GFH18500.1"/>
    <property type="molecule type" value="Genomic_DNA"/>
</dbReference>
<accession>A0A699ZAR3</accession>
<proteinExistence type="predicted"/>
<protein>
    <submittedName>
        <fullName evidence="2">Uncharacterized protein</fullName>
    </submittedName>
</protein>
<feature type="compositionally biased region" description="Polar residues" evidence="1">
    <location>
        <begin position="56"/>
        <end position="66"/>
    </location>
</feature>
<evidence type="ECO:0000313" key="3">
    <source>
        <dbReference type="Proteomes" id="UP000485058"/>
    </source>
</evidence>